<dbReference type="RefSeq" id="WP_169928177.1">
    <property type="nucleotide sequence ID" value="NZ_CP012333.1"/>
</dbReference>
<evidence type="ECO:0000313" key="2">
    <source>
        <dbReference type="EMBL" id="AKV01581.1"/>
    </source>
</evidence>
<evidence type="ECO:0000256" key="1">
    <source>
        <dbReference type="SAM" id="MobiDB-lite"/>
    </source>
</evidence>
<dbReference type="Gene3D" id="2.80.10.50">
    <property type="match status" value="1"/>
</dbReference>
<reference evidence="2 3" key="1">
    <citation type="submission" date="2015-08" db="EMBL/GenBank/DDBJ databases">
        <authorList>
            <person name="Babu N.S."/>
            <person name="Beckwith C.J."/>
            <person name="Beseler K.G."/>
            <person name="Brison A."/>
            <person name="Carone J.V."/>
            <person name="Caskin T.P."/>
            <person name="Diamond M."/>
            <person name="Durham M.E."/>
            <person name="Foxe J.M."/>
            <person name="Go M."/>
            <person name="Henderson B.A."/>
            <person name="Jones I.B."/>
            <person name="McGettigan J.A."/>
            <person name="Micheletti S.J."/>
            <person name="Nasrallah M.E."/>
            <person name="Ortiz D."/>
            <person name="Piller C.R."/>
            <person name="Privatt S.R."/>
            <person name="Schneider S.L."/>
            <person name="Sharp S."/>
            <person name="Smith T.C."/>
            <person name="Stanton J.D."/>
            <person name="Ullery H.E."/>
            <person name="Wilson R.J."/>
            <person name="Serrano M.G."/>
            <person name="Buck G."/>
            <person name="Lee V."/>
            <person name="Wang Y."/>
            <person name="Carvalho R."/>
            <person name="Voegtly L."/>
            <person name="Shi R."/>
            <person name="Duckworth R."/>
            <person name="Johnson A."/>
            <person name="Loviza R."/>
            <person name="Walstead R."/>
            <person name="Shah Z."/>
            <person name="Kiflezghi M."/>
            <person name="Wade K."/>
            <person name="Ball S.L."/>
            <person name="Bradley K.W."/>
            <person name="Asai D.J."/>
            <person name="Bowman C.A."/>
            <person name="Russell D.A."/>
            <person name="Pope W.H."/>
            <person name="Jacobs-Sera D."/>
            <person name="Hendrix R.W."/>
            <person name="Hatfull G.F."/>
        </authorList>
    </citation>
    <scope>NUCLEOTIDE SEQUENCE [LARGE SCALE GENOMIC DNA]</scope>
    <source>
        <strain evidence="2 3">DSM 27648</strain>
    </source>
</reference>
<protein>
    <submittedName>
        <fullName evidence="2">Uncharacterized protein</fullName>
    </submittedName>
</protein>
<keyword evidence="3" id="KW-1185">Reference proteome</keyword>
<dbReference type="AlphaFoldDB" id="A0A0K1Q6X1"/>
<sequence length="87" mass="9186">MLAARADGKNLVAGSASPAPSTRGDFYMLRLSESGDLDPSFNGRGDVTLALAGSEVSAVTVAPDGRIYLVGRRTVSPYRLVAARYWP</sequence>
<dbReference type="EMBL" id="CP012333">
    <property type="protein sequence ID" value="AKV01581.1"/>
    <property type="molecule type" value="Genomic_DNA"/>
</dbReference>
<proteinExistence type="predicted"/>
<name>A0A0K1Q6X1_9BACT</name>
<organism evidence="2 3">
    <name type="scientific">Labilithrix luteola</name>
    <dbReference type="NCBI Taxonomy" id="1391654"/>
    <lineage>
        <taxon>Bacteria</taxon>
        <taxon>Pseudomonadati</taxon>
        <taxon>Myxococcota</taxon>
        <taxon>Polyangia</taxon>
        <taxon>Polyangiales</taxon>
        <taxon>Labilitrichaceae</taxon>
        <taxon>Labilithrix</taxon>
    </lineage>
</organism>
<gene>
    <name evidence="2" type="ORF">AKJ09_08244</name>
</gene>
<accession>A0A0K1Q6X1</accession>
<dbReference type="KEGG" id="llu:AKJ09_08244"/>
<dbReference type="InterPro" id="IPR013431">
    <property type="entry name" value="Delta_60_rpt"/>
</dbReference>
<dbReference type="Proteomes" id="UP000064967">
    <property type="component" value="Chromosome"/>
</dbReference>
<evidence type="ECO:0000313" key="3">
    <source>
        <dbReference type="Proteomes" id="UP000064967"/>
    </source>
</evidence>
<feature type="region of interest" description="Disordered" evidence="1">
    <location>
        <begin position="1"/>
        <end position="20"/>
    </location>
</feature>
<dbReference type="Pfam" id="PF17164">
    <property type="entry name" value="DUF5122"/>
    <property type="match status" value="1"/>
</dbReference>